<dbReference type="KEGG" id="bcau:I6G59_00705"/>
<dbReference type="GeneID" id="99773971"/>
<dbReference type="STRING" id="33889.AVW13_04015"/>
<dbReference type="Gene3D" id="3.40.50.1110">
    <property type="entry name" value="SGNH hydrolase"/>
    <property type="match status" value="1"/>
</dbReference>
<protein>
    <submittedName>
        <fullName evidence="4">Lipolytic enzyme</fullName>
    </submittedName>
    <submittedName>
        <fullName evidence="5">SGNH/GDSL hydrolase family protein</fullName>
    </submittedName>
</protein>
<organism evidence="4 7">
    <name type="scientific">Brevibacterium casei</name>
    <dbReference type="NCBI Taxonomy" id="33889"/>
    <lineage>
        <taxon>Bacteria</taxon>
        <taxon>Bacillati</taxon>
        <taxon>Actinomycetota</taxon>
        <taxon>Actinomycetes</taxon>
        <taxon>Micrococcales</taxon>
        <taxon>Brevibacteriaceae</taxon>
        <taxon>Brevibacterium</taxon>
    </lineage>
</organism>
<dbReference type="Proteomes" id="UP000076612">
    <property type="component" value="Unassembled WGS sequence"/>
</dbReference>
<dbReference type="AlphaFoldDB" id="A0A165EGT1"/>
<accession>A0A165EGT1</accession>
<reference evidence="5 8" key="4">
    <citation type="submission" date="2020-12" db="EMBL/GenBank/DDBJ databases">
        <title>FDA dAtabase for Regulatory Grade micrObial Sequences (FDA-ARGOS): Supporting development and validation of Infectious Disease Dx tests.</title>
        <authorList>
            <person name="Sproer C."/>
            <person name="Gronow S."/>
            <person name="Severitt S."/>
            <person name="Schroder I."/>
            <person name="Tallon L."/>
            <person name="Sadzewicz L."/>
            <person name="Zhao X."/>
            <person name="Boylan J."/>
            <person name="Ott S."/>
            <person name="Bowen H."/>
            <person name="Vavikolanu K."/>
            <person name="Mehta A."/>
            <person name="Aluvathingal J."/>
            <person name="Nadendla S."/>
            <person name="Lowell S."/>
            <person name="Myers T."/>
            <person name="Yan Y."/>
            <person name="Sichtig H."/>
        </authorList>
    </citation>
    <scope>NUCLEOTIDE SEQUENCE [LARGE SCALE GENOMIC DNA]</scope>
    <source>
        <strain evidence="5 8">FDAARGOS_902</strain>
    </source>
</reference>
<feature type="region of interest" description="Disordered" evidence="1">
    <location>
        <begin position="276"/>
        <end position="313"/>
    </location>
</feature>
<name>A0A165EGT1_9MICO</name>
<evidence type="ECO:0000313" key="4">
    <source>
        <dbReference type="EMBL" id="PAK95247.1"/>
    </source>
</evidence>
<evidence type="ECO:0000313" key="7">
    <source>
        <dbReference type="Proteomes" id="UP000216867"/>
    </source>
</evidence>
<sequence>MLETITSYVAIGDSFSEGLMDPDPDGTPDRFRGWTDRLAELLVDSPAGGPELLYANFAIRGRLLQGVIDEQVPKVLDLKPDLVSFCAGGNDCLRPRTDIDGLANQFERAVIAMRDEGIEVVMANGFDTETMSPLLRAVRPRVGVYNAHLWTIAQRHGCHMVDVWGLRPLYAEDMWAEDKIHLSPDGHDLVARQALATLESGHSLPTTGFGMPPRTTRAIRDVVVEESKWAREHLAPWVGRRLRGQSSGDLLSPKVPDLSPVRKIAVDDEVDVTAAAHEPGFSGGDPSDGEGSGSAEAAGERTGVDVETAQLISDDGRLAVDGRRIVKEDEDE</sequence>
<evidence type="ECO:0000256" key="1">
    <source>
        <dbReference type="SAM" id="MobiDB-lite"/>
    </source>
</evidence>
<dbReference type="InterPro" id="IPR013830">
    <property type="entry name" value="SGNH_hydro"/>
</dbReference>
<dbReference type="Pfam" id="PF13472">
    <property type="entry name" value="Lipase_GDSL_2"/>
    <property type="match status" value="1"/>
</dbReference>
<proteinExistence type="predicted"/>
<dbReference type="RefSeq" id="WP_063248845.1">
    <property type="nucleotide sequence ID" value="NZ_CP065629.1"/>
</dbReference>
<reference evidence="4 7" key="3">
    <citation type="submission" date="2017-04" db="EMBL/GenBank/DDBJ databases">
        <title>Kefir bacterial isolates.</title>
        <authorList>
            <person name="Kim Y."/>
            <person name="Blasche S."/>
            <person name="Patil K.R."/>
        </authorList>
    </citation>
    <scope>NUCLEOTIDE SEQUENCE [LARGE SCALE GENOMIC DNA]</scope>
    <source>
        <strain evidence="4 7">OG2</strain>
    </source>
</reference>
<feature type="domain" description="SGNH hydrolase-type esterase" evidence="2">
    <location>
        <begin position="10"/>
        <end position="189"/>
    </location>
</feature>
<dbReference type="EMBL" id="NCWY01000008">
    <property type="protein sequence ID" value="PAK95247.1"/>
    <property type="molecule type" value="Genomic_DNA"/>
</dbReference>
<evidence type="ECO:0000313" key="3">
    <source>
        <dbReference type="EMBL" id="KZE23386.1"/>
    </source>
</evidence>
<keyword evidence="5" id="KW-0378">Hydrolase</keyword>
<dbReference type="CDD" id="cd01832">
    <property type="entry name" value="SGNH_hydrolase_like_1"/>
    <property type="match status" value="1"/>
</dbReference>
<dbReference type="PANTHER" id="PTHR43784:SF2">
    <property type="entry name" value="GDSL-LIKE LIPASE_ACYLHYDROLASE, PUTATIVE (AFU_ORTHOLOGUE AFUA_2G00820)-RELATED"/>
    <property type="match status" value="1"/>
</dbReference>
<dbReference type="InterPro" id="IPR053140">
    <property type="entry name" value="GDSL_Rv0518-like"/>
</dbReference>
<dbReference type="InterPro" id="IPR036514">
    <property type="entry name" value="SGNH_hydro_sf"/>
</dbReference>
<evidence type="ECO:0000259" key="2">
    <source>
        <dbReference type="Pfam" id="PF13472"/>
    </source>
</evidence>
<dbReference type="SUPFAM" id="SSF52266">
    <property type="entry name" value="SGNH hydrolase"/>
    <property type="match status" value="1"/>
</dbReference>
<dbReference type="PANTHER" id="PTHR43784">
    <property type="entry name" value="GDSL-LIKE LIPASE/ACYLHYDROLASE, PUTATIVE (AFU_ORTHOLOGUE AFUA_2G00820)-RELATED"/>
    <property type="match status" value="1"/>
</dbReference>
<dbReference type="GO" id="GO:0016787">
    <property type="term" value="F:hydrolase activity"/>
    <property type="evidence" value="ECO:0007669"/>
    <property type="project" value="UniProtKB-KW"/>
</dbReference>
<dbReference type="Proteomes" id="UP000216867">
    <property type="component" value="Unassembled WGS sequence"/>
</dbReference>
<evidence type="ECO:0000313" key="8">
    <source>
        <dbReference type="Proteomes" id="UP000594979"/>
    </source>
</evidence>
<dbReference type="EMBL" id="CP065682">
    <property type="protein sequence ID" value="QPS33905.1"/>
    <property type="molecule type" value="Genomic_DNA"/>
</dbReference>
<reference evidence="6" key="1">
    <citation type="submission" date="2016-01" db="EMBL/GenBank/DDBJ databases">
        <title>Draft genome of Chromobacterium sp. F49.</title>
        <authorList>
            <person name="Hong K.W."/>
        </authorList>
    </citation>
    <scope>NUCLEOTIDE SEQUENCE [LARGE SCALE GENOMIC DNA]</scope>
    <source>
        <strain evidence="6">M40</strain>
    </source>
</reference>
<evidence type="ECO:0000313" key="5">
    <source>
        <dbReference type="EMBL" id="QPS33905.1"/>
    </source>
</evidence>
<dbReference type="Proteomes" id="UP000594979">
    <property type="component" value="Chromosome"/>
</dbReference>
<gene>
    <name evidence="3" type="ORF">AVW13_04015</name>
    <name evidence="4" type="ORF">B8X04_10520</name>
    <name evidence="5" type="ORF">I6G59_00705</name>
</gene>
<evidence type="ECO:0000313" key="6">
    <source>
        <dbReference type="Proteomes" id="UP000076612"/>
    </source>
</evidence>
<reference evidence="3" key="2">
    <citation type="submission" date="2016-01" db="EMBL/GenBank/DDBJ databases">
        <authorList>
            <person name="Hong K.W."/>
        </authorList>
    </citation>
    <scope>NUCLEOTIDE SEQUENCE</scope>
    <source>
        <strain evidence="3">M40</strain>
    </source>
</reference>
<dbReference type="EMBL" id="LQQR01000003">
    <property type="protein sequence ID" value="KZE23386.1"/>
    <property type="molecule type" value="Genomic_DNA"/>
</dbReference>